<dbReference type="OrthoDB" id="5689at2759"/>
<dbReference type="Proteomes" id="UP000605846">
    <property type="component" value="Unassembled WGS sequence"/>
</dbReference>
<dbReference type="GO" id="GO:0016747">
    <property type="term" value="F:acyltransferase activity, transferring groups other than amino-acyl groups"/>
    <property type="evidence" value="ECO:0007669"/>
    <property type="project" value="InterPro"/>
</dbReference>
<evidence type="ECO:0000313" key="3">
    <source>
        <dbReference type="Proteomes" id="UP000605846"/>
    </source>
</evidence>
<dbReference type="PANTHER" id="PTHR43617">
    <property type="entry name" value="L-AMINO ACID N-ACETYLTRANSFERASE"/>
    <property type="match status" value="1"/>
</dbReference>
<reference evidence="2" key="1">
    <citation type="submission" date="2020-01" db="EMBL/GenBank/DDBJ databases">
        <title>Genome Sequencing of Three Apophysomyces-Like Fungal Strains Confirms a Novel Fungal Genus in the Mucoromycota with divergent Burkholderia-like Endosymbiotic Bacteria.</title>
        <authorList>
            <person name="Stajich J.E."/>
            <person name="Macias A.M."/>
            <person name="Carter-House D."/>
            <person name="Lovett B."/>
            <person name="Kasson L.R."/>
            <person name="Berry K."/>
            <person name="Grigoriev I."/>
            <person name="Chang Y."/>
            <person name="Spatafora J."/>
            <person name="Kasson M.T."/>
        </authorList>
    </citation>
    <scope>NUCLEOTIDE SEQUENCE</scope>
    <source>
        <strain evidence="2">NRRL A-21654</strain>
    </source>
</reference>
<evidence type="ECO:0000313" key="2">
    <source>
        <dbReference type="EMBL" id="KAF7721985.1"/>
    </source>
</evidence>
<accession>A0A8H7BM17</accession>
<dbReference type="InterPro" id="IPR050276">
    <property type="entry name" value="MshD_Acetyltransferase"/>
</dbReference>
<dbReference type="Pfam" id="PF00583">
    <property type="entry name" value="Acetyltransf_1"/>
    <property type="match status" value="1"/>
</dbReference>
<name>A0A8H7BM17_9FUNG</name>
<dbReference type="InterPro" id="IPR000182">
    <property type="entry name" value="GNAT_dom"/>
</dbReference>
<sequence length="183" mass="20783">MVQQITRNIFVREVTLDDLKYNDAAHKIINAAYRADKAGGWTTESHIVGGERASVEDVEKYVRDNGKPNILLYAFEHVEERDVLVGTIQIQPENDREAEVGLFAVDPQLQSCGIGGKLVRAAMEKMKAVGFEAAVMHVLENRPEILKWYSKLGFEETGERIPFVWPENLKIKDLDFLVLKKKL</sequence>
<dbReference type="InterPro" id="IPR016181">
    <property type="entry name" value="Acyl_CoA_acyltransferase"/>
</dbReference>
<organism evidence="2 3">
    <name type="scientific">Apophysomyces ossiformis</name>
    <dbReference type="NCBI Taxonomy" id="679940"/>
    <lineage>
        <taxon>Eukaryota</taxon>
        <taxon>Fungi</taxon>
        <taxon>Fungi incertae sedis</taxon>
        <taxon>Mucoromycota</taxon>
        <taxon>Mucoromycotina</taxon>
        <taxon>Mucoromycetes</taxon>
        <taxon>Mucorales</taxon>
        <taxon>Mucorineae</taxon>
        <taxon>Mucoraceae</taxon>
        <taxon>Apophysomyces</taxon>
    </lineage>
</organism>
<proteinExistence type="predicted"/>
<protein>
    <recommendedName>
        <fullName evidence="1">N-acetyltransferase domain-containing protein</fullName>
    </recommendedName>
</protein>
<evidence type="ECO:0000259" key="1">
    <source>
        <dbReference type="PROSITE" id="PS51186"/>
    </source>
</evidence>
<dbReference type="AlphaFoldDB" id="A0A8H7BM17"/>
<dbReference type="SUPFAM" id="SSF55729">
    <property type="entry name" value="Acyl-CoA N-acyltransferases (Nat)"/>
    <property type="match status" value="1"/>
</dbReference>
<keyword evidence="3" id="KW-1185">Reference proteome</keyword>
<dbReference type="Gene3D" id="3.40.630.30">
    <property type="match status" value="1"/>
</dbReference>
<comment type="caution">
    <text evidence="2">The sequence shown here is derived from an EMBL/GenBank/DDBJ whole genome shotgun (WGS) entry which is preliminary data.</text>
</comment>
<dbReference type="PANTHER" id="PTHR43617:SF38">
    <property type="entry name" value="N-ACETYLTRANSFERASE DOMAIN-CONTAINING PROTEIN"/>
    <property type="match status" value="1"/>
</dbReference>
<dbReference type="EMBL" id="JABAYA010000220">
    <property type="protein sequence ID" value="KAF7721985.1"/>
    <property type="molecule type" value="Genomic_DNA"/>
</dbReference>
<dbReference type="PROSITE" id="PS51186">
    <property type="entry name" value="GNAT"/>
    <property type="match status" value="1"/>
</dbReference>
<feature type="domain" description="N-acetyltransferase" evidence="1">
    <location>
        <begin position="9"/>
        <end position="183"/>
    </location>
</feature>
<dbReference type="CDD" id="cd04301">
    <property type="entry name" value="NAT_SF"/>
    <property type="match status" value="1"/>
</dbReference>
<gene>
    <name evidence="2" type="ORF">EC973_003867</name>
</gene>